<reference evidence="1 2" key="1">
    <citation type="journal article" date="2021" name="Front. Genet.">
        <title>Chromosome-Level Genome Assembly Reveals Significant Gene Expansion in the Toll and IMD Signaling Pathways of Dendrolimus kikuchii.</title>
        <authorList>
            <person name="Zhou J."/>
            <person name="Wu P."/>
            <person name="Xiong Z."/>
            <person name="Liu N."/>
            <person name="Zhao N."/>
            <person name="Ji M."/>
            <person name="Qiu Y."/>
            <person name="Yang B."/>
        </authorList>
    </citation>
    <scope>NUCLEOTIDE SEQUENCE [LARGE SCALE GENOMIC DNA]</scope>
    <source>
        <strain evidence="1">Ann1</strain>
    </source>
</reference>
<keyword evidence="2" id="KW-1185">Reference proteome</keyword>
<protein>
    <submittedName>
        <fullName evidence="1">Uncharacterized protein</fullName>
    </submittedName>
</protein>
<comment type="caution">
    <text evidence="1">The sequence shown here is derived from an EMBL/GenBank/DDBJ whole genome shotgun (WGS) entry which is preliminary data.</text>
</comment>
<organism evidence="1 2">
    <name type="scientific">Dendrolimus kikuchii</name>
    <dbReference type="NCBI Taxonomy" id="765133"/>
    <lineage>
        <taxon>Eukaryota</taxon>
        <taxon>Metazoa</taxon>
        <taxon>Ecdysozoa</taxon>
        <taxon>Arthropoda</taxon>
        <taxon>Hexapoda</taxon>
        <taxon>Insecta</taxon>
        <taxon>Pterygota</taxon>
        <taxon>Neoptera</taxon>
        <taxon>Endopterygota</taxon>
        <taxon>Lepidoptera</taxon>
        <taxon>Glossata</taxon>
        <taxon>Ditrysia</taxon>
        <taxon>Bombycoidea</taxon>
        <taxon>Lasiocampidae</taxon>
        <taxon>Dendrolimus</taxon>
    </lineage>
</organism>
<name>A0ACC1D092_9NEOP</name>
<gene>
    <name evidence="1" type="ORF">K1T71_007244</name>
</gene>
<evidence type="ECO:0000313" key="2">
    <source>
        <dbReference type="Proteomes" id="UP000824533"/>
    </source>
</evidence>
<accession>A0ACC1D092</accession>
<proteinExistence type="predicted"/>
<dbReference type="EMBL" id="CM034398">
    <property type="protein sequence ID" value="KAJ0177235.1"/>
    <property type="molecule type" value="Genomic_DNA"/>
</dbReference>
<sequence>MRRRIKEQREDNIITSMTESPPQTKRDEQYPLLKVDSGGGDVGNRPQASISVTPAWTITCKPSPSWTVRWPEAISTCWMTFTLLGLSFLVFYAMGIGVFRRNHVLLYKYNSSSPASDVYLHHIQQGYYVPFKLYSEYISNIATNYPALRFHVYFLRDDSLQPNSRSRRRRLINKLLPYHPRLIYNARSDISEKEDTDYYNFSDTIKDFQMRHQNVKVTVMNLSSYMDMTPLKYYWKNIPLSYLPFYARVFSVWQNSGVGLDLSTFNNRFNYNHATDHKLGAILKQHNDGINPEEYINALNKIHGDDENEVLGMLFGLVNFIMNETRFLINNTFMEKNMVIDKSLIRGKRNLELELNNDTQINFNNTLKTTNILNATAYNLTANISETPQVALFYDISIFSDGLGLSQLSSNSYQPNFAPLLRNSDFKRYKRSKEVSHLLTIDPEGAFISSSTRMHPFLRHLLFSACQGLPPRFAIQDAMLIQCPHTFRDDLYCNNIFFL</sequence>
<evidence type="ECO:0000313" key="1">
    <source>
        <dbReference type="EMBL" id="KAJ0177235.1"/>
    </source>
</evidence>
<dbReference type="Proteomes" id="UP000824533">
    <property type="component" value="Linkage Group LG12"/>
</dbReference>